<accession>A0ABQ9H3A6</accession>
<dbReference type="EMBL" id="JARBHB010000007">
    <property type="protein sequence ID" value="KAJ8878727.1"/>
    <property type="molecule type" value="Genomic_DNA"/>
</dbReference>
<reference evidence="1 2" key="1">
    <citation type="submission" date="2023-02" db="EMBL/GenBank/DDBJ databases">
        <title>LHISI_Scaffold_Assembly.</title>
        <authorList>
            <person name="Stuart O.P."/>
            <person name="Cleave R."/>
            <person name="Magrath M.J.L."/>
            <person name="Mikheyev A.S."/>
        </authorList>
    </citation>
    <scope>NUCLEOTIDE SEQUENCE [LARGE SCALE GENOMIC DNA]</scope>
    <source>
        <strain evidence="1">Daus_M_001</strain>
        <tissue evidence="1">Leg muscle</tissue>
    </source>
</reference>
<keyword evidence="2" id="KW-1185">Reference proteome</keyword>
<name>A0ABQ9H3A6_9NEOP</name>
<evidence type="ECO:0008006" key="3">
    <source>
        <dbReference type="Google" id="ProtNLM"/>
    </source>
</evidence>
<evidence type="ECO:0000313" key="1">
    <source>
        <dbReference type="EMBL" id="KAJ8878727.1"/>
    </source>
</evidence>
<proteinExistence type="predicted"/>
<sequence length="297" mass="33695">MFYRCKAHQIDAKGGKSEIEKHSKTNKHRKSVKYVRSQVKIDKLLTATSTSHADKVKNSELIMTAFITVHNIPFINNFSILVDEASAGIEHLCVVVRTVGRDFKVLEDFFSLTELVSATADVLFDVVQKSFQEGGIELQDNLLGMAGDGVNVIMGANNSLSSCLKEVVHGLFIMKYICHSFHVCASKASQKLPNFIEQLTLTSVAVLKEYQHYMNSKIHKILHPAQTRWLSFPPVVKRMLKQYQSLILFYQDGSLSEGFPAAQYILTTLRDPTYKFYLQFLSFCSAILRRFEQRNAE</sequence>
<dbReference type="Proteomes" id="UP001159363">
    <property type="component" value="Chromosome 6"/>
</dbReference>
<evidence type="ECO:0000313" key="2">
    <source>
        <dbReference type="Proteomes" id="UP001159363"/>
    </source>
</evidence>
<dbReference type="PANTHER" id="PTHR37162:SF1">
    <property type="entry name" value="BED-TYPE DOMAIN-CONTAINING PROTEIN"/>
    <property type="match status" value="1"/>
</dbReference>
<organism evidence="1 2">
    <name type="scientific">Dryococelus australis</name>
    <dbReference type="NCBI Taxonomy" id="614101"/>
    <lineage>
        <taxon>Eukaryota</taxon>
        <taxon>Metazoa</taxon>
        <taxon>Ecdysozoa</taxon>
        <taxon>Arthropoda</taxon>
        <taxon>Hexapoda</taxon>
        <taxon>Insecta</taxon>
        <taxon>Pterygota</taxon>
        <taxon>Neoptera</taxon>
        <taxon>Polyneoptera</taxon>
        <taxon>Phasmatodea</taxon>
        <taxon>Verophasmatodea</taxon>
        <taxon>Anareolatae</taxon>
        <taxon>Phasmatidae</taxon>
        <taxon>Eurycanthinae</taxon>
        <taxon>Dryococelus</taxon>
    </lineage>
</organism>
<gene>
    <name evidence="1" type="ORF">PR048_019313</name>
</gene>
<protein>
    <recommendedName>
        <fullName evidence="3">DUF4371 domain-containing protein</fullName>
    </recommendedName>
</protein>
<comment type="caution">
    <text evidence="1">The sequence shown here is derived from an EMBL/GenBank/DDBJ whole genome shotgun (WGS) entry which is preliminary data.</text>
</comment>
<dbReference type="PANTHER" id="PTHR37162">
    <property type="entry name" value="HAT FAMILY DIMERISATION DOMAINCONTAINING PROTEIN-RELATED"/>
    <property type="match status" value="1"/>
</dbReference>